<dbReference type="STRING" id="180197.SAMN02982919_01781"/>
<comment type="catalytic activity">
    <reaction evidence="10 12">
        <text>N-(5-phospho-beta-D-ribosyl)anthranilate + diphosphate = 5-phospho-alpha-D-ribose 1-diphosphate + anthranilate</text>
        <dbReference type="Rhea" id="RHEA:11768"/>
        <dbReference type="ChEBI" id="CHEBI:16567"/>
        <dbReference type="ChEBI" id="CHEBI:18277"/>
        <dbReference type="ChEBI" id="CHEBI:33019"/>
        <dbReference type="ChEBI" id="CHEBI:58017"/>
        <dbReference type="EC" id="2.4.2.18"/>
    </reaction>
</comment>
<dbReference type="PANTHER" id="PTHR43285">
    <property type="entry name" value="ANTHRANILATE PHOSPHORIBOSYLTRANSFERASE"/>
    <property type="match status" value="1"/>
</dbReference>
<dbReference type="GO" id="GO:0004048">
    <property type="term" value="F:anthranilate phosphoribosyltransferase activity"/>
    <property type="evidence" value="ECO:0007669"/>
    <property type="project" value="UniProtKB-UniRule"/>
</dbReference>
<keyword evidence="4 12" id="KW-0328">Glycosyltransferase</keyword>
<keyword evidence="3 12" id="KW-0028">Amino-acid biosynthesis</keyword>
<feature type="binding site" evidence="12">
    <location>
        <position position="143"/>
    </location>
    <ligand>
        <name>anthranilate</name>
        <dbReference type="ChEBI" id="CHEBI:16567"/>
        <label>1</label>
    </ligand>
</feature>
<feature type="binding site" evidence="12">
    <location>
        <begin position="146"/>
        <end position="147"/>
    </location>
    <ligand>
        <name>5-phospho-alpha-D-ribose 1-diphosphate</name>
        <dbReference type="ChEBI" id="CHEBI:58017"/>
    </ligand>
</feature>
<comment type="similarity">
    <text evidence="12">Belongs to the anthranilate phosphoribosyltransferase family.</text>
</comment>
<feature type="binding site" evidence="12">
    <location>
        <position position="151"/>
    </location>
    <ligand>
        <name>5-phospho-alpha-D-ribose 1-diphosphate</name>
        <dbReference type="ChEBI" id="CHEBI:58017"/>
    </ligand>
</feature>
<evidence type="ECO:0000313" key="15">
    <source>
        <dbReference type="EMBL" id="SER11757.1"/>
    </source>
</evidence>
<dbReference type="UniPathway" id="UPA00035">
    <property type="reaction ID" value="UER00041"/>
</dbReference>
<feature type="binding site" evidence="12">
    <location>
        <position position="289"/>
    </location>
    <ligand>
        <name>Mg(2+)</name>
        <dbReference type="ChEBI" id="CHEBI:18420"/>
        <label>1</label>
    </ligand>
</feature>
<feature type="binding site" evidence="12">
    <location>
        <position position="289"/>
    </location>
    <ligand>
        <name>Mg(2+)</name>
        <dbReference type="ChEBI" id="CHEBI:18420"/>
        <label>2</label>
    </ligand>
</feature>
<dbReference type="SUPFAM" id="SSF47648">
    <property type="entry name" value="Nucleoside phosphorylase/phosphoribosyltransferase N-terminal domain"/>
    <property type="match status" value="1"/>
</dbReference>
<feature type="binding site" evidence="12">
    <location>
        <position position="288"/>
    </location>
    <ligand>
        <name>Mg(2+)</name>
        <dbReference type="ChEBI" id="CHEBI:18420"/>
        <label>2</label>
    </ligand>
</feature>
<dbReference type="AlphaFoldDB" id="A0A1H9LKL8"/>
<comment type="caution">
    <text evidence="12">Lacks conserved residue(s) required for the propagation of feature annotation.</text>
</comment>
<evidence type="ECO:0000256" key="8">
    <source>
        <dbReference type="ARBA" id="ARBA00022842"/>
    </source>
</evidence>
<evidence type="ECO:0000259" key="13">
    <source>
        <dbReference type="Pfam" id="PF00591"/>
    </source>
</evidence>
<keyword evidence="16" id="KW-1185">Reference proteome</keyword>
<name>A0A1H9LKL8_9BURK</name>
<evidence type="ECO:0000256" key="4">
    <source>
        <dbReference type="ARBA" id="ARBA00022676"/>
    </source>
</evidence>
<dbReference type="InterPro" id="IPR017459">
    <property type="entry name" value="Glycosyl_Trfase_fam3_N_dom"/>
</dbReference>
<dbReference type="InterPro" id="IPR005940">
    <property type="entry name" value="Anthranilate_Pribosyl_Tfrase"/>
</dbReference>
<proteinExistence type="inferred from homology"/>
<dbReference type="Gene3D" id="1.20.970.10">
    <property type="entry name" value="Transferase, Pyrimidine Nucleoside Phosphorylase, Chain C"/>
    <property type="match status" value="1"/>
</dbReference>
<evidence type="ECO:0000256" key="12">
    <source>
        <dbReference type="HAMAP-Rule" id="MF_00211"/>
    </source>
</evidence>
<dbReference type="Gene3D" id="3.40.1030.10">
    <property type="entry name" value="Nucleoside phosphorylase/phosphoribosyltransferase catalytic domain"/>
    <property type="match status" value="1"/>
</dbReference>
<feature type="domain" description="Glycosyl transferase family 3 N-terminal" evidence="14">
    <location>
        <begin position="65"/>
        <end position="126"/>
    </location>
</feature>
<dbReference type="PANTHER" id="PTHR43285:SF2">
    <property type="entry name" value="ANTHRANILATE PHOSPHORIBOSYLTRANSFERASE"/>
    <property type="match status" value="1"/>
</dbReference>
<dbReference type="FunFam" id="1.20.970.10:FF:000006">
    <property type="entry name" value="Anthranilate phosphoribosyltransferase"/>
    <property type="match status" value="1"/>
</dbReference>
<evidence type="ECO:0000256" key="6">
    <source>
        <dbReference type="ARBA" id="ARBA00022723"/>
    </source>
</evidence>
<comment type="subunit">
    <text evidence="2 12">Homodimer.</text>
</comment>
<dbReference type="Pfam" id="PF00591">
    <property type="entry name" value="Glycos_transf_3"/>
    <property type="match status" value="1"/>
</dbReference>
<evidence type="ECO:0000256" key="5">
    <source>
        <dbReference type="ARBA" id="ARBA00022679"/>
    </source>
</evidence>
<dbReference type="Pfam" id="PF02885">
    <property type="entry name" value="Glycos_trans_3N"/>
    <property type="match status" value="1"/>
</dbReference>
<keyword evidence="8 12" id="KW-0460">Magnesium</keyword>
<dbReference type="GO" id="GO:0000162">
    <property type="term" value="P:L-tryptophan biosynthetic process"/>
    <property type="evidence" value="ECO:0007669"/>
    <property type="project" value="UniProtKB-UniRule"/>
</dbReference>
<comment type="similarity">
    <text evidence="11">In the C-terminal section; belongs to the anthranilate phosphoribosyltransferase family.</text>
</comment>
<evidence type="ECO:0000256" key="10">
    <source>
        <dbReference type="ARBA" id="ARBA00052328"/>
    </source>
</evidence>
<comment type="pathway">
    <text evidence="1 12">Amino-acid biosynthesis; L-tryptophan biosynthesis; L-tryptophan from chorismate: step 2/5.</text>
</comment>
<dbReference type="InterPro" id="IPR036320">
    <property type="entry name" value="Glycosyl_Trfase_fam3_N_dom_sf"/>
</dbReference>
<dbReference type="SUPFAM" id="SSF52418">
    <property type="entry name" value="Nucleoside phosphorylase/phosphoribosyltransferase catalytic domain"/>
    <property type="match status" value="1"/>
</dbReference>
<keyword evidence="9 12" id="KW-0057">Aromatic amino acid biosynthesis</keyword>
<dbReference type="Proteomes" id="UP000199766">
    <property type="component" value="Unassembled WGS sequence"/>
</dbReference>
<feature type="binding site" evidence="12">
    <location>
        <position position="155"/>
    </location>
    <ligand>
        <name>Mg(2+)</name>
        <dbReference type="ChEBI" id="CHEBI:18420"/>
        <label>1</label>
    </ligand>
</feature>
<comment type="function">
    <text evidence="12">Catalyzes the transfer of the phosphoribosyl group of 5-phosphorylribose-1-pyrophosphate (PRPP) to anthranilate to yield N-(5'-phosphoribosyl)-anthranilate (PRA).</text>
</comment>
<evidence type="ECO:0000256" key="3">
    <source>
        <dbReference type="ARBA" id="ARBA00022605"/>
    </source>
</evidence>
<dbReference type="InterPro" id="IPR000312">
    <property type="entry name" value="Glycosyl_Trfase_fam3"/>
</dbReference>
<evidence type="ECO:0000256" key="11">
    <source>
        <dbReference type="ARBA" id="ARBA00061188"/>
    </source>
</evidence>
<comment type="cofactor">
    <cofactor evidence="12">
        <name>Mg(2+)</name>
        <dbReference type="ChEBI" id="CHEBI:18420"/>
    </cofactor>
    <text evidence="12">Binds 2 magnesium ions per monomer.</text>
</comment>
<gene>
    <name evidence="12" type="primary">trpD</name>
    <name evidence="15" type="ORF">SAMN02982919_01781</name>
</gene>
<evidence type="ECO:0000256" key="7">
    <source>
        <dbReference type="ARBA" id="ARBA00022822"/>
    </source>
</evidence>
<protein>
    <recommendedName>
        <fullName evidence="12">Anthranilate phosphoribosyltransferase</fullName>
        <ecNumber evidence="12">2.4.2.18</ecNumber>
    </recommendedName>
</protein>
<dbReference type="GO" id="GO:0000287">
    <property type="term" value="F:magnesium ion binding"/>
    <property type="evidence" value="ECO:0007669"/>
    <property type="project" value="UniProtKB-UniRule"/>
</dbReference>
<feature type="binding site" evidence="12">
    <location>
        <position position="229"/>
    </location>
    <ligand>
        <name>anthranilate</name>
        <dbReference type="ChEBI" id="CHEBI:16567"/>
        <label>2</label>
    </ligand>
</feature>
<dbReference type="HAMAP" id="MF_00211">
    <property type="entry name" value="TrpD"/>
    <property type="match status" value="1"/>
</dbReference>
<feature type="domain" description="Glycosyl transferase family 3" evidence="13">
    <location>
        <begin position="136"/>
        <end position="386"/>
    </location>
</feature>
<organism evidence="15 16">
    <name type="scientific">Giesbergeria anulus</name>
    <dbReference type="NCBI Taxonomy" id="180197"/>
    <lineage>
        <taxon>Bacteria</taxon>
        <taxon>Pseudomonadati</taxon>
        <taxon>Pseudomonadota</taxon>
        <taxon>Betaproteobacteria</taxon>
        <taxon>Burkholderiales</taxon>
        <taxon>Comamonadaceae</taxon>
        <taxon>Giesbergeria</taxon>
    </lineage>
</organism>
<keyword evidence="7 12" id="KW-0822">Tryptophan biosynthesis</keyword>
<evidence type="ECO:0000256" key="9">
    <source>
        <dbReference type="ARBA" id="ARBA00023141"/>
    </source>
</evidence>
<dbReference type="EMBL" id="FOGD01000004">
    <property type="protein sequence ID" value="SER11757.1"/>
    <property type="molecule type" value="Genomic_DNA"/>
</dbReference>
<evidence type="ECO:0000313" key="16">
    <source>
        <dbReference type="Proteomes" id="UP000199766"/>
    </source>
</evidence>
<dbReference type="NCBIfam" id="TIGR01245">
    <property type="entry name" value="trpD"/>
    <property type="match status" value="1"/>
</dbReference>
<feature type="binding site" evidence="12">
    <location>
        <position position="183"/>
    </location>
    <ligand>
        <name>5-phospho-alpha-D-ribose 1-diphosphate</name>
        <dbReference type="ChEBI" id="CHEBI:58017"/>
    </ligand>
</feature>
<feature type="binding site" evidence="12">
    <location>
        <begin position="153"/>
        <end position="156"/>
    </location>
    <ligand>
        <name>5-phospho-alpha-D-ribose 1-diphosphate</name>
        <dbReference type="ChEBI" id="CHEBI:58017"/>
    </ligand>
</feature>
<feature type="binding site" evidence="12">
    <location>
        <position position="143"/>
    </location>
    <ligand>
        <name>5-phospho-alpha-D-ribose 1-diphosphate</name>
        <dbReference type="ChEBI" id="CHEBI:58017"/>
    </ligand>
</feature>
<sequence length="402" mass="42748">MHIPCLIFVVAVCPRMGQRSASGRADAALWCSLIYFCAAKTGKSLYAPRLEQRIFLRIPMPITPQQALQRTIEHREIFHDEMLHLMRLIMRGELSPVMTAAIVTGLRVKKETIGEIAAAAQVMREFSHKVQVADSTHLVDIVGTGGDGANTFNISTCATFVIAAAGGKVSKHGGRGVSSKSGSADAMEALGVHINLTAEQIAQCIAEVGVGFMFAPNHHPAMKNVAPVRKELGVRTIFNILGPLTNPASAPNILMGVFHEDLVGIQIRALQRLGAEHALVIYGRDGLDEISLGASTLVGELKNGQITEYEIHPEDFGLPMVGTRQLRVETPEQSRAIVLEVLAGKAGPARDIVCLNAGAALYAANVADSITTGLALAQQAIDSGAAQAKLEALVAYTQKVAA</sequence>
<feature type="binding site" evidence="12">
    <location>
        <begin position="171"/>
        <end position="179"/>
    </location>
    <ligand>
        <name>5-phospho-alpha-D-ribose 1-diphosphate</name>
        <dbReference type="ChEBI" id="CHEBI:58017"/>
    </ligand>
</feature>
<accession>A0A1H9LKL8</accession>
<evidence type="ECO:0000256" key="2">
    <source>
        <dbReference type="ARBA" id="ARBA00011738"/>
    </source>
</evidence>
<evidence type="ECO:0000259" key="14">
    <source>
        <dbReference type="Pfam" id="PF02885"/>
    </source>
</evidence>
<dbReference type="FunFam" id="3.40.1030.10:FF:000002">
    <property type="entry name" value="Anthranilate phosphoribosyltransferase"/>
    <property type="match status" value="1"/>
</dbReference>
<reference evidence="15 16" key="1">
    <citation type="submission" date="2016-10" db="EMBL/GenBank/DDBJ databases">
        <authorList>
            <person name="de Groot N.N."/>
        </authorList>
    </citation>
    <scope>NUCLEOTIDE SEQUENCE [LARGE SCALE GENOMIC DNA]</scope>
    <source>
        <strain evidence="15 16">ATCC 35958</strain>
    </source>
</reference>
<dbReference type="EC" id="2.4.2.18" evidence="12"/>
<dbReference type="GO" id="GO:0005829">
    <property type="term" value="C:cytosol"/>
    <property type="evidence" value="ECO:0007669"/>
    <property type="project" value="TreeGrafter"/>
</dbReference>
<evidence type="ECO:0000256" key="1">
    <source>
        <dbReference type="ARBA" id="ARBA00004907"/>
    </source>
</evidence>
<keyword evidence="6 12" id="KW-0479">Metal-binding</keyword>
<keyword evidence="5 12" id="KW-0808">Transferase</keyword>
<dbReference type="InterPro" id="IPR035902">
    <property type="entry name" value="Nuc_phospho_transferase"/>
</dbReference>